<reference evidence="10" key="1">
    <citation type="journal article" date="2022" name="bioRxiv">
        <title>Genomics of Preaxostyla Flagellates Illuminates Evolutionary Transitions and the Path Towards Mitochondrial Loss.</title>
        <authorList>
            <person name="Novak L.V.F."/>
            <person name="Treitli S.C."/>
            <person name="Pyrih J."/>
            <person name="Halakuc P."/>
            <person name="Pipaliya S.V."/>
            <person name="Vacek V."/>
            <person name="Brzon O."/>
            <person name="Soukal P."/>
            <person name="Eme L."/>
            <person name="Dacks J.B."/>
            <person name="Karnkowska A."/>
            <person name="Elias M."/>
            <person name="Hampl V."/>
        </authorList>
    </citation>
    <scope>NUCLEOTIDE SEQUENCE</scope>
    <source>
        <strain evidence="10">RCP-MX</strain>
    </source>
</reference>
<dbReference type="PROSITE" id="PS50192">
    <property type="entry name" value="T_SNARE"/>
    <property type="match status" value="1"/>
</dbReference>
<gene>
    <name evidence="10" type="ORF">PAPYR_5039</name>
</gene>
<evidence type="ECO:0000256" key="5">
    <source>
        <dbReference type="ARBA" id="ARBA00023136"/>
    </source>
</evidence>
<evidence type="ECO:0000259" key="9">
    <source>
        <dbReference type="PROSITE" id="PS50192"/>
    </source>
</evidence>
<keyword evidence="11" id="KW-1185">Reference proteome</keyword>
<feature type="transmembrane region" description="Helical" evidence="8">
    <location>
        <begin position="267"/>
        <end position="290"/>
    </location>
</feature>
<dbReference type="Gene3D" id="1.20.58.70">
    <property type="match status" value="1"/>
</dbReference>
<dbReference type="Gene3D" id="1.20.5.110">
    <property type="match status" value="1"/>
</dbReference>
<keyword evidence="5 8" id="KW-0472">Membrane</keyword>
<proteinExistence type="inferred from homology"/>
<feature type="region of interest" description="Disordered" evidence="7">
    <location>
        <begin position="1"/>
        <end position="38"/>
    </location>
</feature>
<dbReference type="Pfam" id="PF05739">
    <property type="entry name" value="SNARE"/>
    <property type="match status" value="1"/>
</dbReference>
<dbReference type="Pfam" id="PF00804">
    <property type="entry name" value="Syntaxin"/>
    <property type="match status" value="1"/>
</dbReference>
<dbReference type="SUPFAM" id="SSF47661">
    <property type="entry name" value="t-snare proteins"/>
    <property type="match status" value="1"/>
</dbReference>
<evidence type="ECO:0000256" key="7">
    <source>
        <dbReference type="SAM" id="MobiDB-lite"/>
    </source>
</evidence>
<comment type="subcellular location">
    <subcellularLocation>
        <location evidence="1">Membrane</location>
        <topology evidence="1">Single-pass type IV membrane protein</topology>
    </subcellularLocation>
</comment>
<dbReference type="PANTHER" id="PTHR19957">
    <property type="entry name" value="SYNTAXIN"/>
    <property type="match status" value="1"/>
</dbReference>
<comment type="caution">
    <text evidence="10">The sequence shown here is derived from an EMBL/GenBank/DDBJ whole genome shotgun (WGS) entry which is preliminary data.</text>
</comment>
<dbReference type="SMART" id="SM00503">
    <property type="entry name" value="SynN"/>
    <property type="match status" value="1"/>
</dbReference>
<evidence type="ECO:0000256" key="6">
    <source>
        <dbReference type="RuleBase" id="RU003858"/>
    </source>
</evidence>
<accession>A0ABQ8UKN6</accession>
<dbReference type="InterPro" id="IPR000727">
    <property type="entry name" value="T_SNARE_dom"/>
</dbReference>
<sequence>MENFADSMVSGGGGGRRDPEPRAAGAGDEEMEGGGENAEFYRQVRTLKEHMEQVGGEIREFVERAERSKETYAKDKMRENEEWIEQRTTALTTSLSRVRTELGQMKDEYEKLPQGCADRRIRRNMHDILTRQFMAVMEEYSVAQANHKAYIKGRAKRTLQTFQGMSEEEADRIAENLNPALADMSTLSSKDAILNHLQERHEAILALESSIRELYEMFNEFAVLVNSQQELLDNVEASIESAHTNMVEGNKNLKQALVHQKKSRKCLCVIFIVLAVVAIVIVAAVLGVAFPKGA</sequence>
<evidence type="ECO:0000256" key="4">
    <source>
        <dbReference type="ARBA" id="ARBA00022989"/>
    </source>
</evidence>
<evidence type="ECO:0000313" key="10">
    <source>
        <dbReference type="EMBL" id="KAJ4458992.1"/>
    </source>
</evidence>
<dbReference type="SMART" id="SM00397">
    <property type="entry name" value="t_SNARE"/>
    <property type="match status" value="1"/>
</dbReference>
<dbReference type="EMBL" id="JAPMOS010000023">
    <property type="protein sequence ID" value="KAJ4458992.1"/>
    <property type="molecule type" value="Genomic_DNA"/>
</dbReference>
<keyword evidence="3 8" id="KW-0812">Transmembrane</keyword>
<evidence type="ECO:0000313" key="11">
    <source>
        <dbReference type="Proteomes" id="UP001141327"/>
    </source>
</evidence>
<dbReference type="InterPro" id="IPR006012">
    <property type="entry name" value="Syntaxin/epimorphin_CS"/>
</dbReference>
<evidence type="ECO:0000256" key="2">
    <source>
        <dbReference type="ARBA" id="ARBA00009063"/>
    </source>
</evidence>
<dbReference type="PANTHER" id="PTHR19957:SF307">
    <property type="entry name" value="PROTEIN SSO1-RELATED"/>
    <property type="match status" value="1"/>
</dbReference>
<dbReference type="InterPro" id="IPR010989">
    <property type="entry name" value="SNARE"/>
</dbReference>
<dbReference type="InterPro" id="IPR045242">
    <property type="entry name" value="Syntaxin"/>
</dbReference>
<dbReference type="InterPro" id="IPR006011">
    <property type="entry name" value="Syntaxin_N"/>
</dbReference>
<dbReference type="PROSITE" id="PS00914">
    <property type="entry name" value="SYNTAXIN"/>
    <property type="match status" value="1"/>
</dbReference>
<dbReference type="Proteomes" id="UP001141327">
    <property type="component" value="Unassembled WGS sequence"/>
</dbReference>
<dbReference type="CDD" id="cd15848">
    <property type="entry name" value="SNARE_syntaxin1-like"/>
    <property type="match status" value="1"/>
</dbReference>
<comment type="similarity">
    <text evidence="2 6">Belongs to the syntaxin family.</text>
</comment>
<evidence type="ECO:0000256" key="3">
    <source>
        <dbReference type="ARBA" id="ARBA00022692"/>
    </source>
</evidence>
<evidence type="ECO:0000256" key="1">
    <source>
        <dbReference type="ARBA" id="ARBA00004211"/>
    </source>
</evidence>
<organism evidence="10 11">
    <name type="scientific">Paratrimastix pyriformis</name>
    <dbReference type="NCBI Taxonomy" id="342808"/>
    <lineage>
        <taxon>Eukaryota</taxon>
        <taxon>Metamonada</taxon>
        <taxon>Preaxostyla</taxon>
        <taxon>Paratrimastigidae</taxon>
        <taxon>Paratrimastix</taxon>
    </lineage>
</organism>
<name>A0ABQ8UKN6_9EUKA</name>
<protein>
    <submittedName>
        <fullName evidence="10">Syntaxin 1A</fullName>
    </submittedName>
</protein>
<keyword evidence="4 8" id="KW-1133">Transmembrane helix</keyword>
<evidence type="ECO:0000256" key="8">
    <source>
        <dbReference type="SAM" id="Phobius"/>
    </source>
</evidence>
<feature type="domain" description="T-SNARE coiled-coil homology" evidence="9">
    <location>
        <begin position="194"/>
        <end position="256"/>
    </location>
</feature>